<feature type="transmembrane region" description="Helical" evidence="1">
    <location>
        <begin position="78"/>
        <end position="99"/>
    </location>
</feature>
<reference evidence="2 3" key="1">
    <citation type="journal article" date="2016" name="Nat. Commun.">
        <title>Thousands of microbial genomes shed light on interconnected biogeochemical processes in an aquifer system.</title>
        <authorList>
            <person name="Anantharaman K."/>
            <person name="Brown C.T."/>
            <person name="Hug L.A."/>
            <person name="Sharon I."/>
            <person name="Castelle C.J."/>
            <person name="Probst A.J."/>
            <person name="Thomas B.C."/>
            <person name="Singh A."/>
            <person name="Wilkins M.J."/>
            <person name="Karaoz U."/>
            <person name="Brodie E.L."/>
            <person name="Williams K.H."/>
            <person name="Hubbard S.S."/>
            <person name="Banfield J.F."/>
        </authorList>
    </citation>
    <scope>NUCLEOTIDE SEQUENCE [LARGE SCALE GENOMIC DNA]</scope>
</reference>
<proteinExistence type="predicted"/>
<dbReference type="AlphaFoldDB" id="A0A1F8AV99"/>
<name>A0A1F8AV99_9BACT</name>
<dbReference type="Proteomes" id="UP000178603">
    <property type="component" value="Unassembled WGS sequence"/>
</dbReference>
<feature type="transmembrane region" description="Helical" evidence="1">
    <location>
        <begin position="34"/>
        <end position="58"/>
    </location>
</feature>
<evidence type="ECO:0000256" key="1">
    <source>
        <dbReference type="SAM" id="Phobius"/>
    </source>
</evidence>
<sequence length="114" mass="12230">MTKLAQIGTINAPPGVNEYGNFISGGLTSFVANIISFLLVIAGLYAFINLILAGYAFITAGDDPKKVESAWAKITQTLLGLALAAAAFLITGIISYIFYGNFLYFQRITIFGPR</sequence>
<comment type="caution">
    <text evidence="2">The sequence shown here is derived from an EMBL/GenBank/DDBJ whole genome shotgun (WGS) entry which is preliminary data.</text>
</comment>
<dbReference type="EMBL" id="MGGW01000005">
    <property type="protein sequence ID" value="OGM55155.1"/>
    <property type="molecule type" value="Genomic_DNA"/>
</dbReference>
<keyword evidence="1" id="KW-0812">Transmembrane</keyword>
<evidence type="ECO:0000313" key="2">
    <source>
        <dbReference type="EMBL" id="OGM55155.1"/>
    </source>
</evidence>
<dbReference type="Pfam" id="PF18895">
    <property type="entry name" value="T4SS_pilin"/>
    <property type="match status" value="1"/>
</dbReference>
<keyword evidence="1" id="KW-1133">Transmembrane helix</keyword>
<evidence type="ECO:0000313" key="3">
    <source>
        <dbReference type="Proteomes" id="UP000178603"/>
    </source>
</evidence>
<protein>
    <submittedName>
        <fullName evidence="2">Uncharacterized protein</fullName>
    </submittedName>
</protein>
<accession>A0A1F8AV99</accession>
<gene>
    <name evidence="2" type="ORF">A3E44_04520</name>
</gene>
<keyword evidence="1" id="KW-0472">Membrane</keyword>
<organism evidence="2 3">
    <name type="scientific">Candidatus Woesebacteria bacterium RIFCSPHIGHO2_12_FULL_41_24</name>
    <dbReference type="NCBI Taxonomy" id="1802510"/>
    <lineage>
        <taxon>Bacteria</taxon>
        <taxon>Candidatus Woeseibacteriota</taxon>
    </lineage>
</organism>
<dbReference type="InterPro" id="IPR043993">
    <property type="entry name" value="T4SS_pilin"/>
</dbReference>